<name>A0A251V8D2_HELAN</name>
<dbReference type="Proteomes" id="UP000215914">
    <property type="component" value="Chromosome 3"/>
</dbReference>
<proteinExistence type="predicted"/>
<organism evidence="2 3">
    <name type="scientific">Helianthus annuus</name>
    <name type="common">Common sunflower</name>
    <dbReference type="NCBI Taxonomy" id="4232"/>
    <lineage>
        <taxon>Eukaryota</taxon>
        <taxon>Viridiplantae</taxon>
        <taxon>Streptophyta</taxon>
        <taxon>Embryophyta</taxon>
        <taxon>Tracheophyta</taxon>
        <taxon>Spermatophyta</taxon>
        <taxon>Magnoliopsida</taxon>
        <taxon>eudicotyledons</taxon>
        <taxon>Gunneridae</taxon>
        <taxon>Pentapetalae</taxon>
        <taxon>asterids</taxon>
        <taxon>campanulids</taxon>
        <taxon>Asterales</taxon>
        <taxon>Asteraceae</taxon>
        <taxon>Asteroideae</taxon>
        <taxon>Heliantheae alliance</taxon>
        <taxon>Heliantheae</taxon>
        <taxon>Helianthus</taxon>
    </lineage>
</organism>
<dbReference type="EMBL" id="CM007897">
    <property type="protein sequence ID" value="OTG18381.1"/>
    <property type="molecule type" value="Genomic_DNA"/>
</dbReference>
<dbReference type="EMBL" id="CM007892">
    <property type="protein sequence ID" value="OTG31704.1"/>
    <property type="molecule type" value="Genomic_DNA"/>
</dbReference>
<protein>
    <submittedName>
        <fullName evidence="2">Uncharacterized protein</fullName>
    </submittedName>
</protein>
<evidence type="ECO:0000313" key="1">
    <source>
        <dbReference type="EMBL" id="OTG18381.1"/>
    </source>
</evidence>
<dbReference type="Proteomes" id="UP000215914">
    <property type="component" value="Chromosome 8"/>
</dbReference>
<dbReference type="AlphaFoldDB" id="A0A251V8D2"/>
<reference evidence="3" key="1">
    <citation type="journal article" date="2017" name="Nature">
        <title>The sunflower genome provides insights into oil metabolism, flowering and Asterid evolution.</title>
        <authorList>
            <person name="Badouin H."/>
            <person name="Gouzy J."/>
            <person name="Grassa C.J."/>
            <person name="Murat F."/>
            <person name="Staton S.E."/>
            <person name="Cottret L."/>
            <person name="Lelandais-Briere C."/>
            <person name="Owens G.L."/>
            <person name="Carrere S."/>
            <person name="Mayjonade B."/>
            <person name="Legrand L."/>
            <person name="Gill N."/>
            <person name="Kane N.C."/>
            <person name="Bowers J.E."/>
            <person name="Hubner S."/>
            <person name="Bellec A."/>
            <person name="Berard A."/>
            <person name="Berges H."/>
            <person name="Blanchet N."/>
            <person name="Boniface M.C."/>
            <person name="Brunel D."/>
            <person name="Catrice O."/>
            <person name="Chaidir N."/>
            <person name="Claudel C."/>
            <person name="Donnadieu C."/>
            <person name="Faraut T."/>
            <person name="Fievet G."/>
            <person name="Helmstetter N."/>
            <person name="King M."/>
            <person name="Knapp S.J."/>
            <person name="Lai Z."/>
            <person name="Le Paslier M.C."/>
            <person name="Lippi Y."/>
            <person name="Lorenzon L."/>
            <person name="Mandel J.R."/>
            <person name="Marage G."/>
            <person name="Marchand G."/>
            <person name="Marquand E."/>
            <person name="Bret-Mestries E."/>
            <person name="Morien E."/>
            <person name="Nambeesan S."/>
            <person name="Nguyen T."/>
            <person name="Pegot-Espagnet P."/>
            <person name="Pouilly N."/>
            <person name="Raftis F."/>
            <person name="Sallet E."/>
            <person name="Schiex T."/>
            <person name="Thomas J."/>
            <person name="Vandecasteele C."/>
            <person name="Vares D."/>
            <person name="Vear F."/>
            <person name="Vautrin S."/>
            <person name="Crespi M."/>
            <person name="Mangin B."/>
            <person name="Burke J.M."/>
            <person name="Salse J."/>
            <person name="Munos S."/>
            <person name="Vincourt P."/>
            <person name="Rieseberg L.H."/>
            <person name="Langlade N.B."/>
        </authorList>
    </citation>
    <scope>NUCLEOTIDE SEQUENCE [LARGE SCALE GENOMIC DNA]</scope>
    <source>
        <strain evidence="3">cv. SF193</strain>
    </source>
</reference>
<evidence type="ECO:0000313" key="3">
    <source>
        <dbReference type="Proteomes" id="UP000215914"/>
    </source>
</evidence>
<gene>
    <name evidence="2" type="ORF">HannXRQ_Chr03g0078641</name>
    <name evidence="1" type="ORF">HannXRQ_Chr08g0222501</name>
</gene>
<accession>A0A251V8D2</accession>
<sequence length="54" mass="6367">MTSQSKFTLRIVNAPLPAKLKMPPTLKFYDGTSDPDDHMFHKERDTWHRIELKP</sequence>
<dbReference type="InParanoid" id="A0A251V8D2"/>
<evidence type="ECO:0000313" key="2">
    <source>
        <dbReference type="EMBL" id="OTG31704.1"/>
    </source>
</evidence>
<keyword evidence="3" id="KW-1185">Reference proteome</keyword>
<reference evidence="2" key="2">
    <citation type="submission" date="2017-02" db="EMBL/GenBank/DDBJ databases">
        <title>Sunflower complete genome.</title>
        <authorList>
            <person name="Langlade N."/>
            <person name="Munos S."/>
        </authorList>
    </citation>
    <scope>NUCLEOTIDE SEQUENCE [LARGE SCALE GENOMIC DNA]</scope>
    <source>
        <tissue evidence="2">Leaves</tissue>
    </source>
</reference>